<gene>
    <name evidence="1" type="ORF">MML48_4g00021192</name>
</gene>
<dbReference type="EMBL" id="CM043018">
    <property type="protein sequence ID" value="KAI4463772.1"/>
    <property type="molecule type" value="Genomic_DNA"/>
</dbReference>
<protein>
    <submittedName>
        <fullName evidence="1">Uncharacterized protein</fullName>
    </submittedName>
</protein>
<reference evidence="1" key="1">
    <citation type="submission" date="2022-04" db="EMBL/GenBank/DDBJ databases">
        <title>Chromosome-scale genome assembly of Holotrichia oblita Faldermann.</title>
        <authorList>
            <person name="Rongchong L."/>
        </authorList>
    </citation>
    <scope>NUCLEOTIDE SEQUENCE</scope>
    <source>
        <strain evidence="1">81SQS9</strain>
    </source>
</reference>
<proteinExistence type="predicted"/>
<dbReference type="Proteomes" id="UP001056778">
    <property type="component" value="Chromosome 4"/>
</dbReference>
<sequence length="199" mass="21957">MLFVASVILLSLKVVVAAPTTSCNTSDSCNSQSKPLPNYYWRKYEGVIPKDAIPGGYTPSGTITYIGQVLAIGRSENALIPGTIHPDKEDIVAPFDGAFRSKQYVAILCTDRPQDFKWRQVSADEVYLIKEYLVVGGYDKNEPAFIGRVSYFNHLIVGKVLMETLNGVNIVTPKDIEARLTTFEILVYEPTTSSTLAVE</sequence>
<evidence type="ECO:0000313" key="2">
    <source>
        <dbReference type="Proteomes" id="UP001056778"/>
    </source>
</evidence>
<name>A0ACB9TAG8_HOLOL</name>
<evidence type="ECO:0000313" key="1">
    <source>
        <dbReference type="EMBL" id="KAI4463772.1"/>
    </source>
</evidence>
<organism evidence="1 2">
    <name type="scientific">Holotrichia oblita</name>
    <name type="common">Chafer beetle</name>
    <dbReference type="NCBI Taxonomy" id="644536"/>
    <lineage>
        <taxon>Eukaryota</taxon>
        <taxon>Metazoa</taxon>
        <taxon>Ecdysozoa</taxon>
        <taxon>Arthropoda</taxon>
        <taxon>Hexapoda</taxon>
        <taxon>Insecta</taxon>
        <taxon>Pterygota</taxon>
        <taxon>Neoptera</taxon>
        <taxon>Endopterygota</taxon>
        <taxon>Coleoptera</taxon>
        <taxon>Polyphaga</taxon>
        <taxon>Scarabaeiformia</taxon>
        <taxon>Scarabaeidae</taxon>
        <taxon>Melolonthinae</taxon>
        <taxon>Holotrichia</taxon>
    </lineage>
</organism>
<comment type="caution">
    <text evidence="1">The sequence shown here is derived from an EMBL/GenBank/DDBJ whole genome shotgun (WGS) entry which is preliminary data.</text>
</comment>
<accession>A0ACB9TAG8</accession>
<keyword evidence="2" id="KW-1185">Reference proteome</keyword>